<keyword evidence="9" id="KW-0418">Kinase</keyword>
<dbReference type="Pfam" id="PF01657">
    <property type="entry name" value="Stress-antifung"/>
    <property type="match status" value="2"/>
</dbReference>
<dbReference type="EMBL" id="SZYD01000002">
    <property type="protein sequence ID" value="KAD7117341.1"/>
    <property type="molecule type" value="Genomic_DNA"/>
</dbReference>
<feature type="domain" description="Gnk2-homologous" evidence="20">
    <location>
        <begin position="140"/>
        <end position="247"/>
    </location>
</feature>
<feature type="chain" id="PRO_5024288031" description="Cysteine-rich receptor-like protein kinase 10" evidence="18">
    <location>
        <begin position="30"/>
        <end position="816"/>
    </location>
</feature>
<keyword evidence="7" id="KW-0677">Repeat</keyword>
<evidence type="ECO:0000256" key="6">
    <source>
        <dbReference type="ARBA" id="ARBA00022729"/>
    </source>
</evidence>
<dbReference type="SUPFAM" id="SSF56112">
    <property type="entry name" value="Protein kinase-like (PK-like)"/>
    <property type="match status" value="1"/>
</dbReference>
<name>A0A5N6PWZ9_9ASTR</name>
<dbReference type="PANTHER" id="PTHR27002:SF1073">
    <property type="entry name" value="CYSTEINE-RICH RECEPTOR-LIKE PROTEIN KINASE 29"/>
    <property type="match status" value="1"/>
</dbReference>
<evidence type="ECO:0000256" key="12">
    <source>
        <dbReference type="ARBA" id="ARBA00023136"/>
    </source>
</evidence>
<feature type="signal peptide" evidence="18">
    <location>
        <begin position="1"/>
        <end position="29"/>
    </location>
</feature>
<evidence type="ECO:0000256" key="16">
    <source>
        <dbReference type="SAM" id="MobiDB-lite"/>
    </source>
</evidence>
<reference evidence="21 22" key="1">
    <citation type="submission" date="2019-05" db="EMBL/GenBank/DDBJ databases">
        <title>Mikania micrantha, genome provides insights into the molecular mechanism of rapid growth.</title>
        <authorList>
            <person name="Liu B."/>
        </authorList>
    </citation>
    <scope>NUCLEOTIDE SEQUENCE [LARGE SCALE GENOMIC DNA]</scope>
    <source>
        <strain evidence="21">NLD-2019</strain>
        <tissue evidence="21">Leaf</tissue>
    </source>
</reference>
<evidence type="ECO:0000256" key="5">
    <source>
        <dbReference type="ARBA" id="ARBA00022692"/>
    </source>
</evidence>
<evidence type="ECO:0000256" key="10">
    <source>
        <dbReference type="ARBA" id="ARBA00022840"/>
    </source>
</evidence>
<dbReference type="GO" id="GO:0005886">
    <property type="term" value="C:plasma membrane"/>
    <property type="evidence" value="ECO:0007669"/>
    <property type="project" value="TreeGrafter"/>
</dbReference>
<dbReference type="PROSITE" id="PS00108">
    <property type="entry name" value="PROTEIN_KINASE_ST"/>
    <property type="match status" value="1"/>
</dbReference>
<evidence type="ECO:0000256" key="3">
    <source>
        <dbReference type="ARBA" id="ARBA00022553"/>
    </source>
</evidence>
<proteinExistence type="predicted"/>
<evidence type="ECO:0000259" key="19">
    <source>
        <dbReference type="PROSITE" id="PS50011"/>
    </source>
</evidence>
<feature type="domain" description="Gnk2-homologous" evidence="20">
    <location>
        <begin position="31"/>
        <end position="134"/>
    </location>
</feature>
<dbReference type="PROSITE" id="PS50011">
    <property type="entry name" value="PROTEIN_KINASE_DOM"/>
    <property type="match status" value="1"/>
</dbReference>
<dbReference type="Proteomes" id="UP000326396">
    <property type="component" value="Linkage Group LG10"/>
</dbReference>
<feature type="compositionally biased region" description="Polar residues" evidence="16">
    <location>
        <begin position="805"/>
        <end position="816"/>
    </location>
</feature>
<feature type="transmembrane region" description="Helical" evidence="17">
    <location>
        <begin position="278"/>
        <end position="299"/>
    </location>
</feature>
<dbReference type="SMART" id="SM00220">
    <property type="entry name" value="S_TKc"/>
    <property type="match status" value="1"/>
</dbReference>
<feature type="region of interest" description="Disordered" evidence="16">
    <location>
        <begin position="791"/>
        <end position="816"/>
    </location>
</feature>
<dbReference type="CDD" id="cd14066">
    <property type="entry name" value="STKc_IRAK"/>
    <property type="match status" value="1"/>
</dbReference>
<dbReference type="FunFam" id="3.30.200.20:FF:000142">
    <property type="entry name" value="Cysteine-rich receptor-like protein kinase 10"/>
    <property type="match status" value="1"/>
</dbReference>
<keyword evidence="2" id="KW-0723">Serine/threonine-protein kinase</keyword>
<evidence type="ECO:0000313" key="22">
    <source>
        <dbReference type="Proteomes" id="UP000326396"/>
    </source>
</evidence>
<evidence type="ECO:0000256" key="11">
    <source>
        <dbReference type="ARBA" id="ARBA00022989"/>
    </source>
</evidence>
<dbReference type="Gene3D" id="3.30.430.20">
    <property type="entry name" value="Gnk2 domain, C-X8-C-X2-C motif"/>
    <property type="match status" value="2"/>
</dbReference>
<dbReference type="Gene3D" id="3.30.200.20">
    <property type="entry name" value="Phosphorylase Kinase, domain 1"/>
    <property type="match status" value="1"/>
</dbReference>
<keyword evidence="11 17" id="KW-1133">Transmembrane helix</keyword>
<keyword evidence="4" id="KW-0808">Transferase</keyword>
<evidence type="ECO:0000256" key="14">
    <source>
        <dbReference type="ARBA" id="ARBA00023180"/>
    </source>
</evidence>
<keyword evidence="13" id="KW-0675">Receptor</keyword>
<keyword evidence="22" id="KW-1185">Reference proteome</keyword>
<dbReference type="GO" id="GO:0005524">
    <property type="term" value="F:ATP binding"/>
    <property type="evidence" value="ECO:0007669"/>
    <property type="project" value="UniProtKB-UniRule"/>
</dbReference>
<dbReference type="PROSITE" id="PS00107">
    <property type="entry name" value="PROTEIN_KINASE_ATP"/>
    <property type="match status" value="1"/>
</dbReference>
<dbReference type="InterPro" id="IPR038408">
    <property type="entry name" value="GNK2_sf"/>
</dbReference>
<comment type="caution">
    <text evidence="21">The sequence shown here is derived from an EMBL/GenBank/DDBJ whole genome shotgun (WGS) entry which is preliminary data.</text>
</comment>
<feature type="domain" description="Protein kinase" evidence="19">
    <location>
        <begin position="343"/>
        <end position="619"/>
    </location>
</feature>
<dbReference type="GO" id="GO:0009737">
    <property type="term" value="P:response to abscisic acid"/>
    <property type="evidence" value="ECO:0007669"/>
    <property type="project" value="UniProtKB-ARBA"/>
</dbReference>
<keyword evidence="14" id="KW-0325">Glycoprotein</keyword>
<keyword evidence="8 15" id="KW-0547">Nucleotide-binding</keyword>
<keyword evidence="3" id="KW-0597">Phosphoprotein</keyword>
<dbReference type="InterPro" id="IPR008271">
    <property type="entry name" value="Ser/Thr_kinase_AS"/>
</dbReference>
<evidence type="ECO:0008006" key="23">
    <source>
        <dbReference type="Google" id="ProtNLM"/>
    </source>
</evidence>
<gene>
    <name evidence="21" type="ORF">E3N88_04609</name>
</gene>
<dbReference type="InterPro" id="IPR000719">
    <property type="entry name" value="Prot_kinase_dom"/>
</dbReference>
<evidence type="ECO:0000256" key="2">
    <source>
        <dbReference type="ARBA" id="ARBA00022527"/>
    </source>
</evidence>
<evidence type="ECO:0000256" key="9">
    <source>
        <dbReference type="ARBA" id="ARBA00022777"/>
    </source>
</evidence>
<evidence type="ECO:0000256" key="1">
    <source>
        <dbReference type="ARBA" id="ARBA00004167"/>
    </source>
</evidence>
<evidence type="ECO:0000256" key="13">
    <source>
        <dbReference type="ARBA" id="ARBA00023170"/>
    </source>
</evidence>
<dbReference type="AlphaFoldDB" id="A0A5N6PWZ9"/>
<dbReference type="Pfam" id="PF00069">
    <property type="entry name" value="Pkinase"/>
    <property type="match status" value="1"/>
</dbReference>
<sequence length="816" mass="91214">MPILAGKLVVCFVSFWSIYLTHTITTTLAQPDFVSYACSGSNYTSNSSYQRNLNTALSSLPTTSPRARGFYSLSVGEANDRANSVALSRGDINPDVCDICLNNSIVRLQQLCPTQKGARGYYDYCLLRYSNENILGNTPIDFYVYSANRLNATNIDLFNRALWSLLTNLIDAAAGAGDQQKFASGNTTGPDSQRIYGLVQCTPDLTEQECHDCLDNLANRITLWFNGRIGGRIFVPICNIRYQIYSFFNGSTLVIASPPVIASSPTPPPSPGKKNNTILIIIIIIVIVTVTITLVCIVMRLRNKKQTRPPLPPISIRTGTMDISTVESLQYDFNSVKAATNNFSDENKLGRGGFGTVYKGTLEDGNQIAVKRLAWDSGQGDLEFKNEVLLVAKLQHRNLVRLLGFSVEGNERLLIYEFLPNTSLDQFIFDPDKRMLLDWETRYSIIKGIAKGLLYLHEDSRLKIIHRDMKTSNVLLDADMNPKIADFGMARLFKTEETEGDTTRIVGTYGYMAPEYAMHGQFSVKSDVFSFGIVILEMVTGQKNQYFKNGEKKEDFLTFAWKSWKNGTTSYLVDPVLKEASTSLKDVIRSIHIGLLCVQEKLNDRPNMATIVLMLNSFSMALPLPTEPAFFMCSNFDPEVPLLQEYNSITGSGGLGSSQYSVNEVTISDFVVSSEAELSPRAQLYLMFLPHKKTWHDEPTVPRMLAELDKVQQLEEAAAASKVVAASTKKQKETAYREKMKQFLVNYGFYQQQLGPMKNSTMDFHMRERLKAKYPGESCLHWTSRRRTSWGNETTIGEAEGGAVTRNSSPRSNGPI</sequence>
<dbReference type="InterPro" id="IPR011009">
    <property type="entry name" value="Kinase-like_dom_sf"/>
</dbReference>
<evidence type="ECO:0000256" key="4">
    <source>
        <dbReference type="ARBA" id="ARBA00022679"/>
    </source>
</evidence>
<organism evidence="21 22">
    <name type="scientific">Mikania micrantha</name>
    <name type="common">bitter vine</name>
    <dbReference type="NCBI Taxonomy" id="192012"/>
    <lineage>
        <taxon>Eukaryota</taxon>
        <taxon>Viridiplantae</taxon>
        <taxon>Streptophyta</taxon>
        <taxon>Embryophyta</taxon>
        <taxon>Tracheophyta</taxon>
        <taxon>Spermatophyta</taxon>
        <taxon>Magnoliopsida</taxon>
        <taxon>eudicotyledons</taxon>
        <taxon>Gunneridae</taxon>
        <taxon>Pentapetalae</taxon>
        <taxon>asterids</taxon>
        <taxon>campanulids</taxon>
        <taxon>Asterales</taxon>
        <taxon>Asteraceae</taxon>
        <taxon>Asteroideae</taxon>
        <taxon>Heliantheae alliance</taxon>
        <taxon>Eupatorieae</taxon>
        <taxon>Mikania</taxon>
    </lineage>
</organism>
<evidence type="ECO:0000313" key="21">
    <source>
        <dbReference type="EMBL" id="KAD7117341.1"/>
    </source>
</evidence>
<dbReference type="Gene3D" id="1.10.510.10">
    <property type="entry name" value="Transferase(Phosphotransferase) domain 1"/>
    <property type="match status" value="1"/>
</dbReference>
<keyword evidence="12 17" id="KW-0472">Membrane</keyword>
<dbReference type="InterPro" id="IPR017441">
    <property type="entry name" value="Protein_kinase_ATP_BS"/>
</dbReference>
<dbReference type="FunFam" id="3.30.430.20:FF:000002">
    <property type="entry name" value="Cysteine-rich receptor-like protein kinase 10"/>
    <property type="match status" value="1"/>
</dbReference>
<dbReference type="OrthoDB" id="4062651at2759"/>
<dbReference type="PANTHER" id="PTHR27002">
    <property type="entry name" value="RECEPTOR-LIKE SERINE/THREONINE-PROTEIN KINASE SD1-8"/>
    <property type="match status" value="1"/>
</dbReference>
<evidence type="ECO:0000259" key="20">
    <source>
        <dbReference type="PROSITE" id="PS51473"/>
    </source>
</evidence>
<dbReference type="CDD" id="cd23509">
    <property type="entry name" value="Gnk2-like"/>
    <property type="match status" value="2"/>
</dbReference>
<evidence type="ECO:0000256" key="17">
    <source>
        <dbReference type="SAM" id="Phobius"/>
    </source>
</evidence>
<accession>A0A5N6PWZ9</accession>
<evidence type="ECO:0000256" key="15">
    <source>
        <dbReference type="PROSITE-ProRule" id="PRU10141"/>
    </source>
</evidence>
<dbReference type="FunFam" id="1.10.510.10:FF:000343">
    <property type="entry name" value="Cysteine-rich receptor-like protein kinase 28"/>
    <property type="match status" value="1"/>
</dbReference>
<keyword evidence="5 17" id="KW-0812">Transmembrane</keyword>
<keyword evidence="6 18" id="KW-0732">Signal</keyword>
<evidence type="ECO:0000256" key="8">
    <source>
        <dbReference type="ARBA" id="ARBA00022741"/>
    </source>
</evidence>
<dbReference type="InterPro" id="IPR002902">
    <property type="entry name" value="GNK2"/>
</dbReference>
<evidence type="ECO:0000256" key="18">
    <source>
        <dbReference type="SAM" id="SignalP"/>
    </source>
</evidence>
<feature type="binding site" evidence="15">
    <location>
        <position position="371"/>
    </location>
    <ligand>
        <name>ATP</name>
        <dbReference type="ChEBI" id="CHEBI:30616"/>
    </ligand>
</feature>
<protein>
    <recommendedName>
        <fullName evidence="23">Cysteine-rich receptor-like protein kinase 10</fullName>
    </recommendedName>
</protein>
<evidence type="ECO:0000256" key="7">
    <source>
        <dbReference type="ARBA" id="ARBA00022737"/>
    </source>
</evidence>
<dbReference type="PROSITE" id="PS51473">
    <property type="entry name" value="GNK2"/>
    <property type="match status" value="2"/>
</dbReference>
<comment type="subcellular location">
    <subcellularLocation>
        <location evidence="1">Membrane</location>
        <topology evidence="1">Single-pass membrane protein</topology>
    </subcellularLocation>
</comment>
<dbReference type="GO" id="GO:0004674">
    <property type="term" value="F:protein serine/threonine kinase activity"/>
    <property type="evidence" value="ECO:0007669"/>
    <property type="project" value="UniProtKB-KW"/>
</dbReference>
<keyword evidence="10 15" id="KW-0067">ATP-binding</keyword>